<reference evidence="7" key="1">
    <citation type="journal article" date="2002" name="Science">
        <title>The draft genome of Ciona intestinalis: insights into chordate and vertebrate origins.</title>
        <authorList>
            <person name="Dehal P."/>
            <person name="Satou Y."/>
            <person name="Campbell R.K."/>
            <person name="Chapman J."/>
            <person name="Degnan B."/>
            <person name="De Tomaso A."/>
            <person name="Davidson B."/>
            <person name="Di Gregorio A."/>
            <person name="Gelpke M."/>
            <person name="Goodstein D.M."/>
            <person name="Harafuji N."/>
            <person name="Hastings K.E."/>
            <person name="Ho I."/>
            <person name="Hotta K."/>
            <person name="Huang W."/>
            <person name="Kawashima T."/>
            <person name="Lemaire P."/>
            <person name="Martinez D."/>
            <person name="Meinertzhagen I.A."/>
            <person name="Necula S."/>
            <person name="Nonaka M."/>
            <person name="Putnam N."/>
            <person name="Rash S."/>
            <person name="Saiga H."/>
            <person name="Satake M."/>
            <person name="Terry A."/>
            <person name="Yamada L."/>
            <person name="Wang H.G."/>
            <person name="Awazu S."/>
            <person name="Azumi K."/>
            <person name="Boore J."/>
            <person name="Branno M."/>
            <person name="Chin-Bow S."/>
            <person name="DeSantis R."/>
            <person name="Doyle S."/>
            <person name="Francino P."/>
            <person name="Keys D.N."/>
            <person name="Haga S."/>
            <person name="Hayashi H."/>
            <person name="Hino K."/>
            <person name="Imai K.S."/>
            <person name="Inaba K."/>
            <person name="Kano S."/>
            <person name="Kobayashi K."/>
            <person name="Kobayashi M."/>
            <person name="Lee B.I."/>
            <person name="Makabe K.W."/>
            <person name="Manohar C."/>
            <person name="Matassi G."/>
            <person name="Medina M."/>
            <person name="Mochizuki Y."/>
            <person name="Mount S."/>
            <person name="Morishita T."/>
            <person name="Miura S."/>
            <person name="Nakayama A."/>
            <person name="Nishizaka S."/>
            <person name="Nomoto H."/>
            <person name="Ohta F."/>
            <person name="Oishi K."/>
            <person name="Rigoutsos I."/>
            <person name="Sano M."/>
            <person name="Sasaki A."/>
            <person name="Sasakura Y."/>
            <person name="Shoguchi E."/>
            <person name="Shin-i T."/>
            <person name="Spagnuolo A."/>
            <person name="Stainier D."/>
            <person name="Suzuki M.M."/>
            <person name="Tassy O."/>
            <person name="Takatori N."/>
            <person name="Tokuoka M."/>
            <person name="Yagi K."/>
            <person name="Yoshizaki F."/>
            <person name="Wada S."/>
            <person name="Zhang C."/>
            <person name="Hyatt P.D."/>
            <person name="Larimer F."/>
            <person name="Detter C."/>
            <person name="Doggett N."/>
            <person name="Glavina T."/>
            <person name="Hawkins T."/>
            <person name="Richardson P."/>
            <person name="Lucas S."/>
            <person name="Kohara Y."/>
            <person name="Levine M."/>
            <person name="Satoh N."/>
            <person name="Rokhsar D.S."/>
        </authorList>
    </citation>
    <scope>NUCLEOTIDE SEQUENCE [LARGE SCALE GENOMIC DNA]</scope>
</reference>
<feature type="domain" description="Apple" evidence="5">
    <location>
        <begin position="48"/>
        <end position="130"/>
    </location>
</feature>
<dbReference type="InterPro" id="IPR003609">
    <property type="entry name" value="Pan_app"/>
</dbReference>
<dbReference type="Ensembl" id="ENSCINT00000023086.2">
    <property type="protein sequence ID" value="ENSCINP00000022840.2"/>
    <property type="gene ID" value="ENSCING00000012148.2"/>
</dbReference>
<name>F6UI41_CIOIN</name>
<proteinExistence type="predicted"/>
<comment type="caution">
    <text evidence="1">Lacks conserved residue(s) required for the propagation of feature annotation.</text>
</comment>
<feature type="disulfide bond" evidence="1">
    <location>
        <begin position="206"/>
        <end position="215"/>
    </location>
</feature>
<dbReference type="HOGENOM" id="CLU_1028677_0_0_1"/>
<keyword evidence="1" id="KW-1015">Disulfide bond</keyword>
<dbReference type="PROSITE" id="PS50948">
    <property type="entry name" value="PAN"/>
    <property type="match status" value="1"/>
</dbReference>
<reference evidence="6" key="3">
    <citation type="submission" date="2025-08" db="UniProtKB">
        <authorList>
            <consortium name="Ensembl"/>
        </authorList>
    </citation>
    <scope>IDENTIFICATION</scope>
</reference>
<sequence length="271" mass="30642">MNMHSCPTVISILCLVLAMPHVNGNVISLNLLTAHEGSGTTVDPIQECITTFEGYDKYYLQGAKEDSYIAYNTTTFDQCMMKCCTEERFECKSFSFLVELDMCFVLNITQYDERATLKFSVHYVHYQRKIGTDEPTTFGATETTNVVTTSSFHGPRTMRNSYIPSTETVRTICPRTCKNGGECRLFEVAENEENNELEPVVARCQCQPGFSGLFCEQAAQAAGVPVYVIVVAVLGSIILILFAAVLVTYVLYRKRTGKYRVREQRQRWDKK</sequence>
<dbReference type="AlphaFoldDB" id="F6UI41"/>
<feature type="signal peptide" evidence="3">
    <location>
        <begin position="1"/>
        <end position="24"/>
    </location>
</feature>
<feature type="domain" description="EGF-like" evidence="4">
    <location>
        <begin position="169"/>
        <end position="216"/>
    </location>
</feature>
<evidence type="ECO:0000256" key="1">
    <source>
        <dbReference type="PROSITE-ProRule" id="PRU00076"/>
    </source>
</evidence>
<organism evidence="6 7">
    <name type="scientific">Ciona intestinalis</name>
    <name type="common">Transparent sea squirt</name>
    <name type="synonym">Ascidia intestinalis</name>
    <dbReference type="NCBI Taxonomy" id="7719"/>
    <lineage>
        <taxon>Eukaryota</taxon>
        <taxon>Metazoa</taxon>
        <taxon>Chordata</taxon>
        <taxon>Tunicata</taxon>
        <taxon>Ascidiacea</taxon>
        <taxon>Phlebobranchia</taxon>
        <taxon>Cionidae</taxon>
        <taxon>Ciona</taxon>
    </lineage>
</organism>
<keyword evidence="1" id="KW-0245">EGF-like domain</keyword>
<feature type="chain" id="PRO_5003343207" description="EGF-like domain-containing protein" evidence="3">
    <location>
        <begin position="25"/>
        <end position="271"/>
    </location>
</feature>
<evidence type="ECO:0000259" key="5">
    <source>
        <dbReference type="PROSITE" id="PS50948"/>
    </source>
</evidence>
<keyword evidence="2" id="KW-0472">Membrane</keyword>
<evidence type="ECO:0000313" key="6">
    <source>
        <dbReference type="Ensembl" id="ENSCINP00000022840.2"/>
    </source>
</evidence>
<dbReference type="PROSITE" id="PS50026">
    <property type="entry name" value="EGF_3"/>
    <property type="match status" value="1"/>
</dbReference>
<dbReference type="EMBL" id="EAAA01002200">
    <property type="status" value="NOT_ANNOTATED_CDS"/>
    <property type="molecule type" value="Genomic_DNA"/>
</dbReference>
<dbReference type="InterPro" id="IPR000742">
    <property type="entry name" value="EGF"/>
</dbReference>
<evidence type="ECO:0000259" key="4">
    <source>
        <dbReference type="PROSITE" id="PS50026"/>
    </source>
</evidence>
<dbReference type="InParanoid" id="F6UI41"/>
<reference evidence="6" key="2">
    <citation type="journal article" date="2008" name="Genome Biol.">
        <title>Improved genome assembly and evidence-based global gene model set for the chordate Ciona intestinalis: new insight into intron and operon populations.</title>
        <authorList>
            <person name="Satou Y."/>
            <person name="Mineta K."/>
            <person name="Ogasawara M."/>
            <person name="Sasakura Y."/>
            <person name="Shoguchi E."/>
            <person name="Ueno K."/>
            <person name="Yamada L."/>
            <person name="Matsumoto J."/>
            <person name="Wasserscheid J."/>
            <person name="Dewar K."/>
            <person name="Wiley G.B."/>
            <person name="Macmil S.L."/>
            <person name="Roe B.A."/>
            <person name="Zeller R.W."/>
            <person name="Hastings K.E."/>
            <person name="Lemaire P."/>
            <person name="Lindquist E."/>
            <person name="Endo T."/>
            <person name="Hotta K."/>
            <person name="Inaba K."/>
        </authorList>
    </citation>
    <scope>NUCLEOTIDE SEQUENCE [LARGE SCALE GENOMIC DNA]</scope>
    <source>
        <strain evidence="6">wild type</strain>
    </source>
</reference>
<feature type="disulfide bond" evidence="1">
    <location>
        <begin position="173"/>
        <end position="183"/>
    </location>
</feature>
<dbReference type="SUPFAM" id="SSF57414">
    <property type="entry name" value="Hairpin loop containing domain-like"/>
    <property type="match status" value="1"/>
</dbReference>
<dbReference type="Gene3D" id="3.50.4.10">
    <property type="entry name" value="Hepatocyte Growth Factor"/>
    <property type="match status" value="1"/>
</dbReference>
<evidence type="ECO:0000256" key="2">
    <source>
        <dbReference type="SAM" id="Phobius"/>
    </source>
</evidence>
<keyword evidence="2" id="KW-0812">Transmembrane</keyword>
<dbReference type="PROSITE" id="PS00022">
    <property type="entry name" value="EGF_1"/>
    <property type="match status" value="1"/>
</dbReference>
<keyword evidence="7" id="KW-1185">Reference proteome</keyword>
<evidence type="ECO:0000256" key="3">
    <source>
        <dbReference type="SAM" id="SignalP"/>
    </source>
</evidence>
<dbReference type="Proteomes" id="UP000008144">
    <property type="component" value="Chromosome 5"/>
</dbReference>
<keyword evidence="2" id="KW-1133">Transmembrane helix</keyword>
<reference evidence="6" key="4">
    <citation type="submission" date="2025-09" db="UniProtKB">
        <authorList>
            <consortium name="Ensembl"/>
        </authorList>
    </citation>
    <scope>IDENTIFICATION</scope>
</reference>
<dbReference type="Gene3D" id="2.10.25.10">
    <property type="entry name" value="Laminin"/>
    <property type="match status" value="1"/>
</dbReference>
<dbReference type="GeneTree" id="ENSGT00940000165170"/>
<evidence type="ECO:0000313" key="7">
    <source>
        <dbReference type="Proteomes" id="UP000008144"/>
    </source>
</evidence>
<keyword evidence="3" id="KW-0732">Signal</keyword>
<accession>F6UI41</accession>
<feature type="transmembrane region" description="Helical" evidence="2">
    <location>
        <begin position="226"/>
        <end position="252"/>
    </location>
</feature>
<protein>
    <recommendedName>
        <fullName evidence="8">EGF-like domain-containing protein</fullName>
    </recommendedName>
</protein>
<dbReference type="PROSITE" id="PS01186">
    <property type="entry name" value="EGF_2"/>
    <property type="match status" value="1"/>
</dbReference>
<evidence type="ECO:0008006" key="8">
    <source>
        <dbReference type="Google" id="ProtNLM"/>
    </source>
</evidence>